<evidence type="ECO:0000256" key="1">
    <source>
        <dbReference type="SAM" id="MobiDB-lite"/>
    </source>
</evidence>
<comment type="caution">
    <text evidence="2">The sequence shown here is derived from an EMBL/GenBank/DDBJ whole genome shotgun (WGS) entry which is preliminary data.</text>
</comment>
<proteinExistence type="predicted"/>
<gene>
    <name evidence="2" type="ORF">ID854_03590</name>
</gene>
<sequence>MIRKRSQNEAIILTAATISGIGFKKAYPLHNIADFDLVSMNGSKVLMLKSADHVEYPEIIHKTFSGGFSLQKKRKEKKRKEKKPYGLQVFRHAQSK</sequence>
<reference evidence="2" key="1">
    <citation type="submission" date="2020-09" db="EMBL/GenBank/DDBJ databases">
        <authorList>
            <person name="Palma L."/>
            <person name="Caballero P."/>
            <person name="Berry C."/>
            <person name="Del Valle E."/>
        </authorList>
    </citation>
    <scope>NUCLEOTIDE SEQUENCE</scope>
    <source>
        <strain evidence="2">M</strain>
    </source>
</reference>
<feature type="compositionally biased region" description="Basic residues" evidence="1">
    <location>
        <begin position="71"/>
        <end position="82"/>
    </location>
</feature>
<accession>A0AAW3YRH9</accession>
<protein>
    <submittedName>
        <fullName evidence="2">Uncharacterized protein</fullName>
    </submittedName>
</protein>
<evidence type="ECO:0000313" key="2">
    <source>
        <dbReference type="EMBL" id="MBD2799559.1"/>
    </source>
</evidence>
<name>A0AAW3YRH9_9GAMM</name>
<dbReference type="EMBL" id="JACXBF010000103">
    <property type="protein sequence ID" value="MBD2799559.1"/>
    <property type="molecule type" value="Genomic_DNA"/>
</dbReference>
<feature type="region of interest" description="Disordered" evidence="1">
    <location>
        <begin position="70"/>
        <end position="96"/>
    </location>
</feature>
<dbReference type="AlphaFoldDB" id="A0AAW3YRH9"/>
<organism evidence="2">
    <name type="scientific">Xenorhabdus szentirmaii</name>
    <dbReference type="NCBI Taxonomy" id="290112"/>
    <lineage>
        <taxon>Bacteria</taxon>
        <taxon>Pseudomonadati</taxon>
        <taxon>Pseudomonadota</taxon>
        <taxon>Gammaproteobacteria</taxon>
        <taxon>Enterobacterales</taxon>
        <taxon>Morganellaceae</taxon>
        <taxon>Xenorhabdus</taxon>
    </lineage>
</organism>
<reference evidence="2" key="2">
    <citation type="journal article" date="2024" name="Toxins">
        <title>Genome Sequence Analysis of Native Xenorhabdus Strains Isolated from Entomopathogenic Nematodes in Argentina.</title>
        <authorList>
            <person name="Palma L."/>
            <person name="Frizzo L."/>
            <person name="Kaiser S."/>
            <person name="Berry C."/>
            <person name="Caballero P."/>
            <person name="Bode H.B."/>
            <person name="Del Valle E.E."/>
        </authorList>
    </citation>
    <scope>NUCLEOTIDE SEQUENCE</scope>
    <source>
        <strain evidence="2">M</strain>
    </source>
</reference>
<dbReference type="Proteomes" id="UP001193920">
    <property type="component" value="Unassembled WGS sequence"/>
</dbReference>
<dbReference type="RefSeq" id="WP_323868441.1">
    <property type="nucleotide sequence ID" value="NZ_JACXBF010000103.1"/>
</dbReference>